<feature type="compositionally biased region" description="Polar residues" evidence="1">
    <location>
        <begin position="1"/>
        <end position="17"/>
    </location>
</feature>
<sequence length="52" mass="5722">MSRCTASCSKSSINKNEPASGDAGFFLRYNEREGRLRDESEAIAPSFSVSFD</sequence>
<reference evidence="2 3" key="1">
    <citation type="journal article" date="2012" name="J. Biotechnol.">
        <title>Genome sequence of the plant growth promoting strain Bacillus amyloliquefaciens subsp. plantarum B9601-Y2 and expression of mersacidin and other secondary metabolites.</title>
        <authorList>
            <person name="He P."/>
            <person name="Hao K."/>
            <person name="Blom J."/>
            <person name="Ruckert C."/>
            <person name="Vater J."/>
            <person name="Mao Z."/>
            <person name="Wu Y."/>
            <person name="Hou M."/>
            <person name="He P."/>
            <person name="He Y."/>
            <person name="Borriss R."/>
        </authorList>
    </citation>
    <scope>NUCLEOTIDE SEQUENCE [LARGE SCALE GENOMIC DNA]</scope>
    <source>
        <strain evidence="2">Y2</strain>
    </source>
</reference>
<proteinExistence type="predicted"/>
<accession>I2C1E8</accession>
<dbReference type="EMBL" id="CP003332">
    <property type="protein sequence ID" value="AFJ60472.1"/>
    <property type="molecule type" value="Genomic_DNA"/>
</dbReference>
<dbReference type="AlphaFoldDB" id="I2C1E8"/>
<name>I2C1E8_BACAY</name>
<dbReference type="HOGENOM" id="CLU_3076381_0_0_9"/>
<gene>
    <name evidence="2" type="primary">fabZ</name>
    <name evidence="2" type="ORF">MUS_0392</name>
</gene>
<feature type="region of interest" description="Disordered" evidence="1">
    <location>
        <begin position="1"/>
        <end position="23"/>
    </location>
</feature>
<organism evidence="2 3">
    <name type="scientific">Bacillus amyloliquefaciens (strain Y2)</name>
    <name type="common">Bacillus amyloliquefaciens subsp. plantarum (strain B9601-Y2)</name>
    <dbReference type="NCBI Taxonomy" id="1155777"/>
    <lineage>
        <taxon>Bacteria</taxon>
        <taxon>Bacillati</taxon>
        <taxon>Bacillota</taxon>
        <taxon>Bacilli</taxon>
        <taxon>Bacillales</taxon>
        <taxon>Bacillaceae</taxon>
        <taxon>Bacillus</taxon>
        <taxon>Bacillus amyloliquefaciens group</taxon>
    </lineage>
</organism>
<evidence type="ECO:0000313" key="2">
    <source>
        <dbReference type="EMBL" id="AFJ60472.1"/>
    </source>
</evidence>
<evidence type="ECO:0000313" key="3">
    <source>
        <dbReference type="Proteomes" id="UP000002878"/>
    </source>
</evidence>
<dbReference type="EC" id="4.2.1.-" evidence="2"/>
<evidence type="ECO:0000256" key="1">
    <source>
        <dbReference type="SAM" id="MobiDB-lite"/>
    </source>
</evidence>
<dbReference type="Proteomes" id="UP000002878">
    <property type="component" value="Chromosome"/>
</dbReference>
<protein>
    <submittedName>
        <fullName evidence="2">3-hydroxymyristoyl-(Acyl carrier protein) dehydratase</fullName>
        <ecNumber evidence="2">4.2.1.-</ecNumber>
    </submittedName>
</protein>
<dbReference type="GO" id="GO:0016829">
    <property type="term" value="F:lyase activity"/>
    <property type="evidence" value="ECO:0007669"/>
    <property type="project" value="UniProtKB-KW"/>
</dbReference>
<keyword evidence="2" id="KW-0456">Lyase</keyword>
<dbReference type="KEGG" id="bqy:MUS_0392"/>